<evidence type="ECO:0000313" key="3">
    <source>
        <dbReference type="Proteomes" id="UP000479000"/>
    </source>
</evidence>
<accession>A0A6H5G7T2</accession>
<feature type="region of interest" description="Disordered" evidence="1">
    <location>
        <begin position="1"/>
        <end position="63"/>
    </location>
</feature>
<reference evidence="2 3" key="1">
    <citation type="submission" date="2020-02" db="EMBL/GenBank/DDBJ databases">
        <authorList>
            <person name="Ferguson B K."/>
        </authorList>
    </citation>
    <scope>NUCLEOTIDE SEQUENCE [LARGE SCALE GENOMIC DNA]</scope>
</reference>
<gene>
    <name evidence="2" type="ORF">NTEN_LOCUS4138</name>
</gene>
<dbReference type="AlphaFoldDB" id="A0A6H5G7T2"/>
<feature type="non-terminal residue" evidence="2">
    <location>
        <position position="63"/>
    </location>
</feature>
<name>A0A6H5G7T2_9HEMI</name>
<protein>
    <submittedName>
        <fullName evidence="2">Uncharacterized protein</fullName>
    </submittedName>
</protein>
<evidence type="ECO:0000313" key="2">
    <source>
        <dbReference type="EMBL" id="CAA9997844.1"/>
    </source>
</evidence>
<sequence>MPERRNGQGSRAHRQSERSQGSAAVEAEIAARVAAESARFAHNGPRPSPRRHQPRSFQSRLFP</sequence>
<organism evidence="2 3">
    <name type="scientific">Nesidiocoris tenuis</name>
    <dbReference type="NCBI Taxonomy" id="355587"/>
    <lineage>
        <taxon>Eukaryota</taxon>
        <taxon>Metazoa</taxon>
        <taxon>Ecdysozoa</taxon>
        <taxon>Arthropoda</taxon>
        <taxon>Hexapoda</taxon>
        <taxon>Insecta</taxon>
        <taxon>Pterygota</taxon>
        <taxon>Neoptera</taxon>
        <taxon>Paraneoptera</taxon>
        <taxon>Hemiptera</taxon>
        <taxon>Heteroptera</taxon>
        <taxon>Panheteroptera</taxon>
        <taxon>Cimicomorpha</taxon>
        <taxon>Miridae</taxon>
        <taxon>Dicyphina</taxon>
        <taxon>Nesidiocoris</taxon>
    </lineage>
</organism>
<keyword evidence="3" id="KW-1185">Reference proteome</keyword>
<feature type="compositionally biased region" description="Low complexity" evidence="1">
    <location>
        <begin position="22"/>
        <end position="41"/>
    </location>
</feature>
<evidence type="ECO:0000256" key="1">
    <source>
        <dbReference type="SAM" id="MobiDB-lite"/>
    </source>
</evidence>
<dbReference type="EMBL" id="CADCXU010006084">
    <property type="protein sequence ID" value="CAA9997844.1"/>
    <property type="molecule type" value="Genomic_DNA"/>
</dbReference>
<proteinExistence type="predicted"/>
<dbReference type="Proteomes" id="UP000479000">
    <property type="component" value="Unassembled WGS sequence"/>
</dbReference>